<evidence type="ECO:0000313" key="3">
    <source>
        <dbReference type="Proteomes" id="UP000467841"/>
    </source>
</evidence>
<comment type="caution">
    <text evidence="2">The sequence shown here is derived from an EMBL/GenBank/DDBJ whole genome shotgun (WGS) entry which is preliminary data.</text>
</comment>
<gene>
    <name evidence="2" type="ORF">MERR_LOCUS8240</name>
</gene>
<evidence type="ECO:0000259" key="1">
    <source>
        <dbReference type="Pfam" id="PF13966"/>
    </source>
</evidence>
<protein>
    <recommendedName>
        <fullName evidence="1">Reverse transcriptase zinc-binding domain-containing protein</fullName>
    </recommendedName>
</protein>
<name>A0A6D2HVK9_9BRAS</name>
<sequence length="279" mass="31617">MVRTSPKLRHFLWRSLSGALLVKDRLRSRGILINSTCGFCYSGSETICHVLFTCPKAKEVWDLSQIPLPPAGFSRNSTFLNLHHLLMCSKNSYIASSTRLRFPWILWNLWKARNSLVFDQLHYTASSIISKAKEDADIWLKVDAPELPIPKVSPSYPLMGTWWRKPSPDFVKCNIGASWSPDYFTSGASWIVRDHMGSALCHRRRSNAMFPKFRSLLDEIFSLLSGFNSWSLEHVPPVCNCTANAIAISVLQHNMYQSYIGRSGPAWLRHLITGEASLG</sequence>
<dbReference type="EMBL" id="CACVBM020000577">
    <property type="protein sequence ID" value="CAA7021005.1"/>
    <property type="molecule type" value="Genomic_DNA"/>
</dbReference>
<proteinExistence type="predicted"/>
<evidence type="ECO:0000313" key="2">
    <source>
        <dbReference type="EMBL" id="CAA7021005.1"/>
    </source>
</evidence>
<dbReference type="Pfam" id="PF13966">
    <property type="entry name" value="zf-RVT"/>
    <property type="match status" value="1"/>
</dbReference>
<feature type="domain" description="Reverse transcriptase zinc-binding" evidence="1">
    <location>
        <begin position="4"/>
        <end position="61"/>
    </location>
</feature>
<dbReference type="AlphaFoldDB" id="A0A6D2HVK9"/>
<dbReference type="InterPro" id="IPR026960">
    <property type="entry name" value="RVT-Znf"/>
</dbReference>
<dbReference type="Proteomes" id="UP000467841">
    <property type="component" value="Unassembled WGS sequence"/>
</dbReference>
<reference evidence="2" key="1">
    <citation type="submission" date="2020-01" db="EMBL/GenBank/DDBJ databases">
        <authorList>
            <person name="Mishra B."/>
        </authorList>
    </citation>
    <scope>NUCLEOTIDE SEQUENCE [LARGE SCALE GENOMIC DNA]</scope>
</reference>
<accession>A0A6D2HVK9</accession>
<keyword evidence="3" id="KW-1185">Reference proteome</keyword>
<organism evidence="2 3">
    <name type="scientific">Microthlaspi erraticum</name>
    <dbReference type="NCBI Taxonomy" id="1685480"/>
    <lineage>
        <taxon>Eukaryota</taxon>
        <taxon>Viridiplantae</taxon>
        <taxon>Streptophyta</taxon>
        <taxon>Embryophyta</taxon>
        <taxon>Tracheophyta</taxon>
        <taxon>Spermatophyta</taxon>
        <taxon>Magnoliopsida</taxon>
        <taxon>eudicotyledons</taxon>
        <taxon>Gunneridae</taxon>
        <taxon>Pentapetalae</taxon>
        <taxon>rosids</taxon>
        <taxon>malvids</taxon>
        <taxon>Brassicales</taxon>
        <taxon>Brassicaceae</taxon>
        <taxon>Coluteocarpeae</taxon>
        <taxon>Microthlaspi</taxon>
    </lineage>
</organism>
<dbReference type="OrthoDB" id="1113384at2759"/>